<protein>
    <recommendedName>
        <fullName evidence="4">phosphoinositide 5-phosphatase</fullName>
        <ecNumber evidence="4">3.1.3.36</ecNumber>
    </recommendedName>
</protein>
<dbReference type="SUPFAM" id="SSF56219">
    <property type="entry name" value="DNase I-like"/>
    <property type="match status" value="1"/>
</dbReference>
<proteinExistence type="inferred from homology"/>
<dbReference type="GO" id="GO:0048488">
    <property type="term" value="P:synaptic vesicle endocytosis"/>
    <property type="evidence" value="ECO:0007669"/>
    <property type="project" value="TreeGrafter"/>
</dbReference>
<dbReference type="Ensembl" id="ENSCCRT00010040679.1">
    <property type="protein sequence ID" value="ENSCCRP00010037055.1"/>
    <property type="gene ID" value="ENSCCRG00010014738.1"/>
</dbReference>
<evidence type="ECO:0000256" key="5">
    <source>
        <dbReference type="ARBA" id="ARBA00022801"/>
    </source>
</evidence>
<dbReference type="Pfam" id="PF02383">
    <property type="entry name" value="Syja_N"/>
    <property type="match status" value="1"/>
</dbReference>
<dbReference type="AlphaFoldDB" id="A0A8C1JWC1"/>
<keyword evidence="8" id="KW-1185">Reference proteome</keyword>
<dbReference type="Proteomes" id="UP000694427">
    <property type="component" value="Unplaced"/>
</dbReference>
<reference evidence="7" key="1">
    <citation type="submission" date="2025-08" db="UniProtKB">
        <authorList>
            <consortium name="Ensembl"/>
        </authorList>
    </citation>
    <scope>IDENTIFICATION</scope>
</reference>
<dbReference type="SMART" id="SM01165">
    <property type="entry name" value="DUF1866"/>
    <property type="match status" value="1"/>
</dbReference>
<dbReference type="PANTHER" id="PTHR11200:SF257">
    <property type="entry name" value="PHOSPHOINOSITIDE 5-PHOSPHATASE"/>
    <property type="match status" value="1"/>
</dbReference>
<evidence type="ECO:0000256" key="3">
    <source>
        <dbReference type="ARBA" id="ARBA00009678"/>
    </source>
</evidence>
<dbReference type="PANTHER" id="PTHR11200">
    <property type="entry name" value="INOSITOL 5-PHOSPHATASE"/>
    <property type="match status" value="1"/>
</dbReference>
<dbReference type="GO" id="GO:0098793">
    <property type="term" value="C:presynapse"/>
    <property type="evidence" value="ECO:0007669"/>
    <property type="project" value="GOC"/>
</dbReference>
<dbReference type="GO" id="GO:0004439">
    <property type="term" value="F:phosphatidylinositol-4,5-bisphosphate 5-phosphatase activity"/>
    <property type="evidence" value="ECO:0007669"/>
    <property type="project" value="UniProtKB-EC"/>
</dbReference>
<dbReference type="InterPro" id="IPR012677">
    <property type="entry name" value="Nucleotide-bd_a/b_plait_sf"/>
</dbReference>
<comment type="similarity">
    <text evidence="2">Belongs to the synaptojanin family.</text>
</comment>
<feature type="domain" description="SAC" evidence="6">
    <location>
        <begin position="117"/>
        <end position="407"/>
    </location>
</feature>
<sequence>MAFSKGYRIYHKLDPPPYSVIVETRNREECLMFESGAVAVLSLAEKETIKTAYTKMLDAYGILGVLRLNLGTVSHLVVVTGCSSVGKVQDSEVFRVTGTDFVSLKNDPSDEDRIADVRKVLNSGNFYFAWSSTGGSLDLSLNAHRRIREDTSDNRFFWNQSLHLHLKHYGVNCDDWLLRLMCGGVEIRTIYAGHKQAKACVISRLSSERAGTRFNVRGTNDDGQVANFVETEQVIFLDDKVSSFIQIRGSIPLFWEQHFSALRRLYGKQVIINLLGMKEGEHMLSKAFQSHLKASEHANAVRMLNFDYHQMVKGGKTDKLNSVLKPQINKNTFFGEVDACFGTIRSNCLDCLDRTNSVQAFIALEMLPKQLEDMGLTEKPQLVARFQEVFRTMWSTNGDSISKIYAGTGALDGKAKGGKLKDGARSVTRTIQNNFFDTSKQEAIDILRLGSTLNSDLADKARALLTTSSLGVGKNAQYLTLSVLASPRVLLGMCQNHFKYTRPKKIRVCVGTWNVNGGKQFRSIAFRNHTLNDWLLDAPKKAGHPEFQDGKSNPVDIFAIGFEEMVELNAGNIVSASTTNQKLWAAELQKNISRDHKYVLLASEQLVGVCLFVFIRPQHAPFIRDVAVDTVKTGMGGATGNKGGVAIRMLFHTTSICFVCSHFAAGQSQVKERNDDYNEIARKLSFPMGRLLYSHDYVFWCGDFNYRINIPNEETKELIRQQNWDALIAGDQLVEQKNAGQVFRGFIEGKLDFAPTYKYDLFSEDYDTSEKCRTPAWTDRVLWKRRKWNFDKTAEELELNVVGAPGNEEDQYPWSPGELKYYSRAELKTSDHRPVVAIIDVDILEVDPEARHQVYKEVIALQGPPDGTILVSLCTSGPDDYFDDPLIDDLLDKFANFGEVILIRYRLFCIYNLIPIIFNCSLNCYIKFHSKVTMKKLIIFLNISISIKCCSKFHSLKNLICGSIPTSTSSTLLAENSDMGEEYDMEGVTPFLGYMVPKFNRNLWNSGTVWS</sequence>
<dbReference type="GO" id="GO:0046856">
    <property type="term" value="P:phosphatidylinositol dephosphorylation"/>
    <property type="evidence" value="ECO:0007669"/>
    <property type="project" value="InterPro"/>
</dbReference>
<dbReference type="EC" id="3.1.3.36" evidence="4"/>
<comment type="similarity">
    <text evidence="3">In the central section; belongs to the inositol 1,4,5-trisphosphate 5-phosphatase family.</text>
</comment>
<dbReference type="Pfam" id="PF08952">
    <property type="entry name" value="DUF1866"/>
    <property type="match status" value="1"/>
</dbReference>
<dbReference type="SMART" id="SM00128">
    <property type="entry name" value="IPPc"/>
    <property type="match status" value="1"/>
</dbReference>
<comment type="catalytic activity">
    <reaction evidence="1">
        <text>a 1,2-diacyl-sn-glycero-3-phospho-(1D-myo-inositol-4,5-bisphosphate) + H2O = a 1,2-diacyl-sn-glycero-3-phospho-(1D-myo-inositol 4-phosphate) + phosphate</text>
        <dbReference type="Rhea" id="RHEA:22764"/>
        <dbReference type="ChEBI" id="CHEBI:15377"/>
        <dbReference type="ChEBI" id="CHEBI:43474"/>
        <dbReference type="ChEBI" id="CHEBI:58178"/>
        <dbReference type="ChEBI" id="CHEBI:58456"/>
        <dbReference type="EC" id="3.1.3.36"/>
    </reaction>
</comment>
<dbReference type="InterPro" id="IPR046985">
    <property type="entry name" value="IP5"/>
</dbReference>
<dbReference type="InterPro" id="IPR002013">
    <property type="entry name" value="SAC_dom"/>
</dbReference>
<dbReference type="Pfam" id="PF22669">
    <property type="entry name" value="Exo_endo_phos2"/>
    <property type="match status" value="1"/>
</dbReference>
<accession>A0A8C1JWC1</accession>
<dbReference type="InterPro" id="IPR000300">
    <property type="entry name" value="IPPc"/>
</dbReference>
<evidence type="ECO:0000256" key="1">
    <source>
        <dbReference type="ARBA" id="ARBA00001786"/>
    </source>
</evidence>
<dbReference type="Gene3D" id="3.30.70.330">
    <property type="match status" value="1"/>
</dbReference>
<organism evidence="7 8">
    <name type="scientific">Cyprinus carpio</name>
    <name type="common">Common carp</name>
    <dbReference type="NCBI Taxonomy" id="7962"/>
    <lineage>
        <taxon>Eukaryota</taxon>
        <taxon>Metazoa</taxon>
        <taxon>Chordata</taxon>
        <taxon>Craniata</taxon>
        <taxon>Vertebrata</taxon>
        <taxon>Euteleostomi</taxon>
        <taxon>Actinopterygii</taxon>
        <taxon>Neopterygii</taxon>
        <taxon>Teleostei</taxon>
        <taxon>Ostariophysi</taxon>
        <taxon>Cypriniformes</taxon>
        <taxon>Cyprinidae</taxon>
        <taxon>Cyprininae</taxon>
        <taxon>Cyprinus</taxon>
    </lineage>
</organism>
<reference evidence="7" key="2">
    <citation type="submission" date="2025-09" db="UniProtKB">
        <authorList>
            <consortium name="Ensembl"/>
        </authorList>
    </citation>
    <scope>IDENTIFICATION</scope>
</reference>
<dbReference type="InterPro" id="IPR036691">
    <property type="entry name" value="Endo/exonu/phosph_ase_sf"/>
</dbReference>
<dbReference type="GO" id="GO:0017124">
    <property type="term" value="F:SH3 domain binding"/>
    <property type="evidence" value="ECO:0007669"/>
    <property type="project" value="TreeGrafter"/>
</dbReference>
<dbReference type="Gene3D" id="3.60.10.10">
    <property type="entry name" value="Endonuclease/exonuclease/phosphatase"/>
    <property type="match status" value="1"/>
</dbReference>
<evidence type="ECO:0000256" key="4">
    <source>
        <dbReference type="ARBA" id="ARBA00013044"/>
    </source>
</evidence>
<dbReference type="FunFam" id="3.60.10.10:FF:000003">
    <property type="entry name" value="Synaptojanin-1 isoform 1"/>
    <property type="match status" value="1"/>
</dbReference>
<dbReference type="PROSITE" id="PS50275">
    <property type="entry name" value="SAC"/>
    <property type="match status" value="1"/>
</dbReference>
<evidence type="ECO:0000256" key="2">
    <source>
        <dbReference type="ARBA" id="ARBA00008943"/>
    </source>
</evidence>
<evidence type="ECO:0000259" key="6">
    <source>
        <dbReference type="PROSITE" id="PS50275"/>
    </source>
</evidence>
<name>A0A8C1JWC1_CYPCA</name>
<evidence type="ECO:0000313" key="7">
    <source>
        <dbReference type="Ensembl" id="ENSCCRP00010037055.1"/>
    </source>
</evidence>
<dbReference type="InterPro" id="IPR015047">
    <property type="entry name" value="SYNJ1/2_RRM"/>
</dbReference>
<evidence type="ECO:0000313" key="8">
    <source>
        <dbReference type="Proteomes" id="UP000694427"/>
    </source>
</evidence>
<keyword evidence="5" id="KW-0378">Hydrolase</keyword>